<keyword evidence="2" id="KW-0808">Transferase</keyword>
<dbReference type="GO" id="GO:0005783">
    <property type="term" value="C:endoplasmic reticulum"/>
    <property type="evidence" value="ECO:0007669"/>
    <property type="project" value="TreeGrafter"/>
</dbReference>
<sequence length="408" mass="47463">MGEPATVGSARDWSERLKGWLFGFFMLSSTVFGAIYIFIPFTPLIFFYPRAWRRFADHMNGTWHSMAGSCVRLLFGVKTRIVGDKADSREMAIYIMNHRTSLDWFFFWNGLYQQDPSLNHSEKIALKGMAKHCPGAGWAMQCNSFIFLDRKMERDKERVRRLLDYYVGIGNNYQILLFPEGTDRCPISIESNEKYAAKMGLAPYSYLLHPRTTGFVFMVQQMRKTGKLKAIYDVTVGYKDKIVQTETDIIMEGVCPQEVHYQMIRIPIDQLPLGDQQLADWLVKRWADKEEKLRQFYGSPREQTFDNTPTGQEYFLTPEGERRGNILVIGWTLGTFAWIFGLLPYPMLSLLTVYGISYYLIVCLVYGGVEFLAIERFRAWESWNIEQKWSVIPETFQRVAAKLPFGFF</sequence>
<dbReference type="Proteomes" id="UP001177023">
    <property type="component" value="Unassembled WGS sequence"/>
</dbReference>
<protein>
    <recommendedName>
        <fullName evidence="5">Phospholipid/glycerol acyltransferase domain-containing protein</fullName>
    </recommendedName>
</protein>
<evidence type="ECO:0000259" key="5">
    <source>
        <dbReference type="SMART" id="SM00563"/>
    </source>
</evidence>
<keyword evidence="7" id="KW-1185">Reference proteome</keyword>
<gene>
    <name evidence="6" type="ORF">MSPICULIGERA_LOCUS20181</name>
</gene>
<reference evidence="6" key="1">
    <citation type="submission" date="2023-06" db="EMBL/GenBank/DDBJ databases">
        <authorList>
            <person name="Delattre M."/>
        </authorList>
    </citation>
    <scope>NUCLEOTIDE SEQUENCE</scope>
    <source>
        <strain evidence="6">AF72</strain>
    </source>
</reference>
<evidence type="ECO:0000256" key="1">
    <source>
        <dbReference type="ARBA" id="ARBA00008655"/>
    </source>
</evidence>
<evidence type="ECO:0000313" key="6">
    <source>
        <dbReference type="EMBL" id="CAJ0582038.1"/>
    </source>
</evidence>
<organism evidence="6 7">
    <name type="scientific">Mesorhabditis spiculigera</name>
    <dbReference type="NCBI Taxonomy" id="96644"/>
    <lineage>
        <taxon>Eukaryota</taxon>
        <taxon>Metazoa</taxon>
        <taxon>Ecdysozoa</taxon>
        <taxon>Nematoda</taxon>
        <taxon>Chromadorea</taxon>
        <taxon>Rhabditida</taxon>
        <taxon>Rhabditina</taxon>
        <taxon>Rhabditomorpha</taxon>
        <taxon>Rhabditoidea</taxon>
        <taxon>Rhabditidae</taxon>
        <taxon>Mesorhabditinae</taxon>
        <taxon>Mesorhabditis</taxon>
    </lineage>
</organism>
<dbReference type="PANTHER" id="PTHR10983">
    <property type="entry name" value="1-ACYLGLYCEROL-3-PHOSPHATE ACYLTRANSFERASE-RELATED"/>
    <property type="match status" value="1"/>
</dbReference>
<evidence type="ECO:0000313" key="7">
    <source>
        <dbReference type="Proteomes" id="UP001177023"/>
    </source>
</evidence>
<proteinExistence type="inferred from homology"/>
<dbReference type="Pfam" id="PF16076">
    <property type="entry name" value="Acyltransf_C"/>
    <property type="match status" value="1"/>
</dbReference>
<keyword evidence="4" id="KW-1133">Transmembrane helix</keyword>
<keyword evidence="4" id="KW-0472">Membrane</keyword>
<feature type="non-terminal residue" evidence="6">
    <location>
        <position position="408"/>
    </location>
</feature>
<comment type="caution">
    <text evidence="6">The sequence shown here is derived from an EMBL/GenBank/DDBJ whole genome shotgun (WGS) entry which is preliminary data.</text>
</comment>
<name>A0AA36D945_9BILA</name>
<keyword evidence="3" id="KW-0012">Acyltransferase</keyword>
<feature type="transmembrane region" description="Helical" evidence="4">
    <location>
        <begin position="20"/>
        <end position="48"/>
    </location>
</feature>
<feature type="transmembrane region" description="Helical" evidence="4">
    <location>
        <begin position="326"/>
        <end position="345"/>
    </location>
</feature>
<dbReference type="GO" id="GO:0036149">
    <property type="term" value="P:phosphatidylinositol acyl-chain remodeling"/>
    <property type="evidence" value="ECO:0007669"/>
    <property type="project" value="TreeGrafter"/>
</dbReference>
<evidence type="ECO:0000256" key="4">
    <source>
        <dbReference type="SAM" id="Phobius"/>
    </source>
</evidence>
<comment type="similarity">
    <text evidence="1">Belongs to the 1-acyl-sn-glycerol-3-phosphate acyltransferase family.</text>
</comment>
<evidence type="ECO:0000256" key="3">
    <source>
        <dbReference type="ARBA" id="ARBA00023315"/>
    </source>
</evidence>
<dbReference type="AlphaFoldDB" id="A0AA36D945"/>
<dbReference type="Pfam" id="PF01553">
    <property type="entry name" value="Acyltransferase"/>
    <property type="match status" value="1"/>
</dbReference>
<dbReference type="PANTHER" id="PTHR10983:SF16">
    <property type="entry name" value="LYSOCARDIOLIPIN ACYLTRANSFERASE 1"/>
    <property type="match status" value="1"/>
</dbReference>
<evidence type="ECO:0000256" key="2">
    <source>
        <dbReference type="ARBA" id="ARBA00022679"/>
    </source>
</evidence>
<accession>A0AA36D945</accession>
<feature type="transmembrane region" description="Helical" evidence="4">
    <location>
        <begin position="351"/>
        <end position="374"/>
    </location>
</feature>
<dbReference type="SUPFAM" id="SSF69593">
    <property type="entry name" value="Glycerol-3-phosphate (1)-acyltransferase"/>
    <property type="match status" value="1"/>
</dbReference>
<dbReference type="EMBL" id="CATQJA010002664">
    <property type="protein sequence ID" value="CAJ0582038.1"/>
    <property type="molecule type" value="Genomic_DNA"/>
</dbReference>
<dbReference type="CDD" id="cd07990">
    <property type="entry name" value="LPLAT_LCLAT1-like"/>
    <property type="match status" value="1"/>
</dbReference>
<dbReference type="GO" id="GO:0016746">
    <property type="term" value="F:acyltransferase activity"/>
    <property type="evidence" value="ECO:0007669"/>
    <property type="project" value="UniProtKB-KW"/>
</dbReference>
<keyword evidence="4" id="KW-0812">Transmembrane</keyword>
<feature type="domain" description="Phospholipid/glycerol acyltransferase" evidence="5">
    <location>
        <begin position="92"/>
        <end position="216"/>
    </location>
</feature>
<dbReference type="InterPro" id="IPR032098">
    <property type="entry name" value="Acyltransf_C"/>
</dbReference>
<dbReference type="SMART" id="SM00563">
    <property type="entry name" value="PlsC"/>
    <property type="match status" value="1"/>
</dbReference>
<dbReference type="InterPro" id="IPR002123">
    <property type="entry name" value="Plipid/glycerol_acylTrfase"/>
</dbReference>